<dbReference type="STRING" id="41067.A0A2I2F5M9"/>
<dbReference type="CDD" id="cd00067">
    <property type="entry name" value="GAL4"/>
    <property type="match status" value="1"/>
</dbReference>
<dbReference type="Proteomes" id="UP000234585">
    <property type="component" value="Unassembled WGS sequence"/>
</dbReference>
<dbReference type="GO" id="GO:0009893">
    <property type="term" value="P:positive regulation of metabolic process"/>
    <property type="evidence" value="ECO:0007669"/>
    <property type="project" value="UniProtKB-ARBA"/>
</dbReference>
<evidence type="ECO:0000256" key="4">
    <source>
        <dbReference type="ARBA" id="ARBA00023242"/>
    </source>
</evidence>
<evidence type="ECO:0000256" key="3">
    <source>
        <dbReference type="ARBA" id="ARBA00023163"/>
    </source>
</evidence>
<feature type="region of interest" description="Disordered" evidence="5">
    <location>
        <begin position="828"/>
        <end position="851"/>
    </location>
</feature>
<keyword evidence="1" id="KW-0805">Transcription regulation</keyword>
<dbReference type="GO" id="GO:0008270">
    <property type="term" value="F:zinc ion binding"/>
    <property type="evidence" value="ECO:0007669"/>
    <property type="project" value="InterPro"/>
</dbReference>
<dbReference type="InterPro" id="IPR001138">
    <property type="entry name" value="Zn2Cys6_DnaBD"/>
</dbReference>
<keyword evidence="3" id="KW-0804">Transcription</keyword>
<dbReference type="SUPFAM" id="SSF57701">
    <property type="entry name" value="Zn2/Cys6 DNA-binding domain"/>
    <property type="match status" value="1"/>
</dbReference>
<evidence type="ECO:0000256" key="5">
    <source>
        <dbReference type="SAM" id="MobiDB-lite"/>
    </source>
</evidence>
<feature type="region of interest" description="Disordered" evidence="5">
    <location>
        <begin position="757"/>
        <end position="789"/>
    </location>
</feature>
<dbReference type="EMBL" id="KZ559156">
    <property type="protein sequence ID" value="PLB35952.1"/>
    <property type="molecule type" value="Genomic_DNA"/>
</dbReference>
<name>A0A2I2F5M9_ASPCN</name>
<dbReference type="GO" id="GO:0000981">
    <property type="term" value="F:DNA-binding transcription factor activity, RNA polymerase II-specific"/>
    <property type="evidence" value="ECO:0007669"/>
    <property type="project" value="InterPro"/>
</dbReference>
<evidence type="ECO:0000259" key="6">
    <source>
        <dbReference type="PROSITE" id="PS50048"/>
    </source>
</evidence>
<sequence>MLRRTRRAPKACSWCHHRKVRCDASIRGCPCTRCRQDGRPECILRGKLPRNFAGFATQNDHNLRATQIDPLSAKAPLDPSLRALIPDDVDLSPSAASVAPSADPLPPGHVAFTSYPFVEFRGVGLLPREDLAFIASKACLSVPDKTVIDDFVRQYFLHIHPSMPVLDEAAFWDMYLHPGEDVDGRVSLFVFQALLFVSCAHVPLETLLQCGFKDKRDARNSFYRRAKYLFDLSGEDRPYAKAQGCIILSHHTSGEEPQAASLWLTRAIQNAMTIGCKPGPCEDVEDSLKKRLWWSIILRDRSLCLGLRRRGQVTSLEFGMAAEPLDEEDFADEIRRSQVYEPDTKRMLVKVLQEQCRLSVLLTEMVSFVFASHGLAAPIMGLEQFHHELARIARIQRLLAHWESCSQLQELLTGVPDPVTQMTNFAYMFYHTARIDLAHYETLLIENHILLAGTNYIHHLWQIGATLYDAMNQLTAVMEYFSREGRAQNLPLSVLAYVAMPLVLTAIDLKLSPTSSELDTRRRRLDALGAIIRHSGRVYDVTDMVSAGTNHILQLAYMTSQHLFLRWDDEPPTPRVRSGQSTSPNSTDGTAAAESTPTNTAPRAGGAIHLVEKDALPTPPPFPSARRAASWHEAFLRHPRAYLLISTSVDYSLSVGRLPYDSALPELVRCIPPIGIGIRLPWTMPAPSTPISPRRAKQKRQLALRERIHSVSSSASSVPLDGYRQIEADNSPAGADTLRTVSDEAEDASHPLILGLTVDDTSYDSPPPFPSPLRQEQEQEQEQQQLQQQGNDETVNLDYLYLDNMCDPSSPDKGLEGDENLFGGSAQFMHQQQQQQQEQNHPRNEQGQFEQTVAGFDPLISSFVQELFGEQGGPGMVIG</sequence>
<dbReference type="PANTHER" id="PTHR47425">
    <property type="entry name" value="FARB-RELATED"/>
    <property type="match status" value="1"/>
</dbReference>
<keyword evidence="8" id="KW-1185">Reference proteome</keyword>
<evidence type="ECO:0000256" key="2">
    <source>
        <dbReference type="ARBA" id="ARBA00023125"/>
    </source>
</evidence>
<dbReference type="InterPro" id="IPR036864">
    <property type="entry name" value="Zn2-C6_fun-type_DNA-bd_sf"/>
</dbReference>
<dbReference type="GeneID" id="36523914"/>
<dbReference type="InterPro" id="IPR052761">
    <property type="entry name" value="Fungal_Detox/Toxin_TFs"/>
</dbReference>
<feature type="compositionally biased region" description="Polar residues" evidence="5">
    <location>
        <begin position="578"/>
        <end position="601"/>
    </location>
</feature>
<feature type="region of interest" description="Disordered" evidence="5">
    <location>
        <begin position="568"/>
        <end position="603"/>
    </location>
</feature>
<dbReference type="PANTHER" id="PTHR47425:SF2">
    <property type="entry name" value="FARB-RELATED"/>
    <property type="match status" value="1"/>
</dbReference>
<evidence type="ECO:0000256" key="1">
    <source>
        <dbReference type="ARBA" id="ARBA00023015"/>
    </source>
</evidence>
<protein>
    <recommendedName>
        <fullName evidence="6">Zn(2)-C6 fungal-type domain-containing protein</fullName>
    </recommendedName>
</protein>
<keyword evidence="4" id="KW-0539">Nucleus</keyword>
<dbReference type="GO" id="GO:0003677">
    <property type="term" value="F:DNA binding"/>
    <property type="evidence" value="ECO:0007669"/>
    <property type="project" value="UniProtKB-KW"/>
</dbReference>
<organism evidence="7 8">
    <name type="scientific">Aspergillus candidus</name>
    <dbReference type="NCBI Taxonomy" id="41067"/>
    <lineage>
        <taxon>Eukaryota</taxon>
        <taxon>Fungi</taxon>
        <taxon>Dikarya</taxon>
        <taxon>Ascomycota</taxon>
        <taxon>Pezizomycotina</taxon>
        <taxon>Eurotiomycetes</taxon>
        <taxon>Eurotiomycetidae</taxon>
        <taxon>Eurotiales</taxon>
        <taxon>Aspergillaceae</taxon>
        <taxon>Aspergillus</taxon>
        <taxon>Aspergillus subgen. Circumdati</taxon>
    </lineage>
</organism>
<accession>A0A2I2F5M9</accession>
<dbReference type="Gene3D" id="4.10.240.10">
    <property type="entry name" value="Zn(2)-C6 fungal-type DNA-binding domain"/>
    <property type="match status" value="1"/>
</dbReference>
<dbReference type="CDD" id="cd12148">
    <property type="entry name" value="fungal_TF_MHR"/>
    <property type="match status" value="1"/>
</dbReference>
<dbReference type="AlphaFoldDB" id="A0A2I2F5M9"/>
<reference evidence="7 8" key="1">
    <citation type="submission" date="2017-12" db="EMBL/GenBank/DDBJ databases">
        <authorList>
            <consortium name="DOE Joint Genome Institute"/>
            <person name="Haridas S."/>
            <person name="Kjaerbolling I."/>
            <person name="Vesth T.C."/>
            <person name="Frisvad J.C."/>
            <person name="Nybo J.L."/>
            <person name="Theobald S."/>
            <person name="Kuo A."/>
            <person name="Bowyer P."/>
            <person name="Matsuda Y."/>
            <person name="Mondo S."/>
            <person name="Lyhne E.K."/>
            <person name="Kogle M.E."/>
            <person name="Clum A."/>
            <person name="Lipzen A."/>
            <person name="Salamov A."/>
            <person name="Ngan C.Y."/>
            <person name="Daum C."/>
            <person name="Chiniquy J."/>
            <person name="Barry K."/>
            <person name="LaButti K."/>
            <person name="Simmons B.A."/>
            <person name="Magnuson J.K."/>
            <person name="Mortensen U.H."/>
            <person name="Larsen T.O."/>
            <person name="Grigoriev I.V."/>
            <person name="Baker S.E."/>
            <person name="Andersen M.R."/>
            <person name="Nordberg H.P."/>
            <person name="Cantor M.N."/>
            <person name="Hua S.X."/>
        </authorList>
    </citation>
    <scope>NUCLEOTIDE SEQUENCE [LARGE SCALE GENOMIC DNA]</scope>
    <source>
        <strain evidence="7 8">CBS 102.13</strain>
    </source>
</reference>
<dbReference type="OrthoDB" id="5041285at2759"/>
<proteinExistence type="predicted"/>
<dbReference type="PROSITE" id="PS50048">
    <property type="entry name" value="ZN2_CY6_FUNGAL_2"/>
    <property type="match status" value="1"/>
</dbReference>
<feature type="domain" description="Zn(2)-C6 fungal-type" evidence="6">
    <location>
        <begin position="11"/>
        <end position="44"/>
    </location>
</feature>
<gene>
    <name evidence="7" type="ORF">BDW47DRAFT_127693</name>
</gene>
<evidence type="ECO:0000313" key="7">
    <source>
        <dbReference type="EMBL" id="PLB35952.1"/>
    </source>
</evidence>
<dbReference type="RefSeq" id="XP_024669964.1">
    <property type="nucleotide sequence ID" value="XM_024816754.1"/>
</dbReference>
<evidence type="ECO:0000313" key="8">
    <source>
        <dbReference type="Proteomes" id="UP000234585"/>
    </source>
</evidence>
<dbReference type="PROSITE" id="PS00463">
    <property type="entry name" value="ZN2_CY6_FUNGAL_1"/>
    <property type="match status" value="1"/>
</dbReference>
<keyword evidence="2" id="KW-0238">DNA-binding</keyword>